<evidence type="ECO:0000256" key="3">
    <source>
        <dbReference type="ARBA" id="ARBA00006046"/>
    </source>
</evidence>
<dbReference type="InterPro" id="IPR036188">
    <property type="entry name" value="FAD/NAD-bd_sf"/>
</dbReference>
<keyword evidence="13" id="KW-1185">Reference proteome</keyword>
<evidence type="ECO:0000256" key="1">
    <source>
        <dbReference type="ARBA" id="ARBA00001974"/>
    </source>
</evidence>
<dbReference type="GO" id="GO:0016627">
    <property type="term" value="F:oxidoreductase activity, acting on the CH-CH group of donors"/>
    <property type="evidence" value="ECO:0007669"/>
    <property type="project" value="UniProtKB-ARBA"/>
</dbReference>
<accession>A0A348FW59</accession>
<gene>
    <name evidence="12" type="ORF">BLTE_02270</name>
</gene>
<proteinExistence type="inferred from homology"/>
<dbReference type="PROSITE" id="PS00982">
    <property type="entry name" value="PHYTOENE_DH"/>
    <property type="match status" value="1"/>
</dbReference>
<dbReference type="GO" id="GO:0016117">
    <property type="term" value="P:carotenoid biosynthetic process"/>
    <property type="evidence" value="ECO:0007669"/>
    <property type="project" value="UniProtKB-KW"/>
</dbReference>
<dbReference type="Gene3D" id="3.50.50.60">
    <property type="entry name" value="FAD/NAD(P)-binding domain"/>
    <property type="match status" value="2"/>
</dbReference>
<name>A0A348FW59_9HYPH</name>
<comment type="cofactor">
    <cofactor evidence="1">
        <name>FAD</name>
        <dbReference type="ChEBI" id="CHEBI:57692"/>
    </cofactor>
</comment>
<keyword evidence="4" id="KW-0285">Flavoprotein</keyword>
<reference evidence="12 13" key="1">
    <citation type="submission" date="2018-08" db="EMBL/GenBank/DDBJ databases">
        <title>Complete genome sequencing of Blastochloris tepida GI.</title>
        <authorList>
            <person name="Tsukatani Y."/>
            <person name="Mori H."/>
        </authorList>
    </citation>
    <scope>NUCLEOTIDE SEQUENCE [LARGE SCALE GENOMIC DNA]</scope>
    <source>
        <strain evidence="12 13">GI</strain>
    </source>
</reference>
<keyword evidence="5 9" id="KW-0125">Carotenoid biosynthesis</keyword>
<sequence length="509" mass="56396">MTVAPDPQLFAANADRRPHAVVIGAGFGGLAAAIRLGVRGYRVTVIDRLDGPGGRGHAFHQDGYTFDAGPTIVTAPHMFEELWELCGQRMADHVPLVAMNPFYRVVFNDGTTFDACQDSEAMRAQVAKLSPADLDGWDRFMAHSEALFRDVYQEVSDVPFRSIWDMSLIMGAVVRLQGYRTVYGLVSRYVKDERLRKALSFHPLFIGGNPFSTTAFYCLITFLEKHWGVHFAMGGTGKLADGLADLIKGQGGVLRFNEEVAAITLDGRRANGIRLASGETIPADIVVSNADSAFTYRRLLPPEVRRRWSDRKLDRSRYSMSLFVWYFGTNRQWPEVPHHTILMGPRYKDLLKDIFDRKFLASDFSLYIYRPTATDPSMAPKGCDSFYALSPVPNLQGDADWTKAAEPYRQAIEDRLDSTLLPGLKGSVVTSRMVTPLHFRDELLSLNGAAFGLEPIMSQSAYFRPHNLSEDVDGLYLVGAGTHPGAGLPAVLASAKILDKVVPDAKQLV</sequence>
<evidence type="ECO:0000313" key="13">
    <source>
        <dbReference type="Proteomes" id="UP000266934"/>
    </source>
</evidence>
<comment type="pathway">
    <text evidence="2 9">Carotenoid biosynthesis.</text>
</comment>
<evidence type="ECO:0000256" key="6">
    <source>
        <dbReference type="ARBA" id="ARBA00022827"/>
    </source>
</evidence>
<protein>
    <recommendedName>
        <fullName evidence="8">Phytoene dehydrogenase</fullName>
    </recommendedName>
</protein>
<dbReference type="AlphaFoldDB" id="A0A348FW59"/>
<dbReference type="PANTHER" id="PTHR43734">
    <property type="entry name" value="PHYTOENE DESATURASE"/>
    <property type="match status" value="1"/>
</dbReference>
<dbReference type="RefSeq" id="WP_126396839.1">
    <property type="nucleotide sequence ID" value="NZ_AP018907.1"/>
</dbReference>
<dbReference type="NCBIfam" id="TIGR02734">
    <property type="entry name" value="crtI_fam"/>
    <property type="match status" value="1"/>
</dbReference>
<dbReference type="FunFam" id="3.50.50.60:FF:000378">
    <property type="entry name" value="Phytoene desaturase"/>
    <property type="match status" value="1"/>
</dbReference>
<feature type="domain" description="Amine oxidase" evidence="11">
    <location>
        <begin position="28"/>
        <end position="496"/>
    </location>
</feature>
<dbReference type="InterPro" id="IPR002937">
    <property type="entry name" value="Amino_oxidase"/>
</dbReference>
<evidence type="ECO:0000259" key="11">
    <source>
        <dbReference type="Pfam" id="PF01593"/>
    </source>
</evidence>
<organism evidence="12 13">
    <name type="scientific">Blastochloris tepida</name>
    <dbReference type="NCBI Taxonomy" id="2233851"/>
    <lineage>
        <taxon>Bacteria</taxon>
        <taxon>Pseudomonadati</taxon>
        <taxon>Pseudomonadota</taxon>
        <taxon>Alphaproteobacteria</taxon>
        <taxon>Hyphomicrobiales</taxon>
        <taxon>Blastochloridaceae</taxon>
        <taxon>Blastochloris</taxon>
    </lineage>
</organism>
<evidence type="ECO:0000256" key="10">
    <source>
        <dbReference type="SAM" id="Phobius"/>
    </source>
</evidence>
<evidence type="ECO:0000256" key="4">
    <source>
        <dbReference type="ARBA" id="ARBA00022630"/>
    </source>
</evidence>
<dbReference type="Proteomes" id="UP000266934">
    <property type="component" value="Chromosome"/>
</dbReference>
<evidence type="ECO:0000313" key="12">
    <source>
        <dbReference type="EMBL" id="BBF91542.1"/>
    </source>
</evidence>
<keyword evidence="10" id="KW-0472">Membrane</keyword>
<evidence type="ECO:0000256" key="7">
    <source>
        <dbReference type="ARBA" id="ARBA00023002"/>
    </source>
</evidence>
<keyword evidence="7 9" id="KW-0560">Oxidoreductase</keyword>
<evidence type="ECO:0000256" key="8">
    <source>
        <dbReference type="ARBA" id="ARBA00031986"/>
    </source>
</evidence>
<keyword evidence="10" id="KW-1133">Transmembrane helix</keyword>
<dbReference type="InterPro" id="IPR008150">
    <property type="entry name" value="Phytoene_DH_bac_CS"/>
</dbReference>
<keyword evidence="10" id="KW-0812">Transmembrane</keyword>
<keyword evidence="6" id="KW-0274">FAD</keyword>
<comment type="similarity">
    <text evidence="3 9">Belongs to the carotenoid/retinoid oxidoreductase family.</text>
</comment>
<evidence type="ECO:0000256" key="9">
    <source>
        <dbReference type="RuleBase" id="RU362075"/>
    </source>
</evidence>
<dbReference type="PANTHER" id="PTHR43734:SF3">
    <property type="entry name" value="B-CAROTENE KETOLASE"/>
    <property type="match status" value="1"/>
</dbReference>
<dbReference type="SUPFAM" id="SSF51905">
    <property type="entry name" value="FAD/NAD(P)-binding domain"/>
    <property type="match status" value="1"/>
</dbReference>
<dbReference type="Pfam" id="PF01593">
    <property type="entry name" value="Amino_oxidase"/>
    <property type="match status" value="1"/>
</dbReference>
<evidence type="ECO:0000256" key="5">
    <source>
        <dbReference type="ARBA" id="ARBA00022746"/>
    </source>
</evidence>
<feature type="transmembrane region" description="Helical" evidence="10">
    <location>
        <begin position="20"/>
        <end position="38"/>
    </location>
</feature>
<evidence type="ECO:0000256" key="2">
    <source>
        <dbReference type="ARBA" id="ARBA00004829"/>
    </source>
</evidence>
<dbReference type="EMBL" id="AP018907">
    <property type="protein sequence ID" value="BBF91542.1"/>
    <property type="molecule type" value="Genomic_DNA"/>
</dbReference>
<dbReference type="InterPro" id="IPR014105">
    <property type="entry name" value="Carotenoid/retinoid_OxRdtase"/>
</dbReference>
<dbReference type="KEGG" id="blag:BLTE_02270"/>
<dbReference type="OrthoDB" id="9774675at2"/>